<feature type="region of interest" description="Disordered" evidence="1">
    <location>
        <begin position="1"/>
        <end position="81"/>
    </location>
</feature>
<feature type="compositionally biased region" description="Low complexity" evidence="1">
    <location>
        <begin position="46"/>
        <end position="57"/>
    </location>
</feature>
<evidence type="ECO:0000313" key="2">
    <source>
        <dbReference type="EMBL" id="GAA1950389.1"/>
    </source>
</evidence>
<organism evidence="2 3">
    <name type="scientific">Catenulispora subtropica</name>
    <dbReference type="NCBI Taxonomy" id="450798"/>
    <lineage>
        <taxon>Bacteria</taxon>
        <taxon>Bacillati</taxon>
        <taxon>Actinomycetota</taxon>
        <taxon>Actinomycetes</taxon>
        <taxon>Catenulisporales</taxon>
        <taxon>Catenulisporaceae</taxon>
        <taxon>Catenulispora</taxon>
    </lineage>
</organism>
<keyword evidence="3" id="KW-1185">Reference proteome</keyword>
<proteinExistence type="predicted"/>
<name>A0ABN2QDV4_9ACTN</name>
<reference evidence="2 3" key="1">
    <citation type="journal article" date="2019" name="Int. J. Syst. Evol. Microbiol.">
        <title>The Global Catalogue of Microorganisms (GCM) 10K type strain sequencing project: providing services to taxonomists for standard genome sequencing and annotation.</title>
        <authorList>
            <consortium name="The Broad Institute Genomics Platform"/>
            <consortium name="The Broad Institute Genome Sequencing Center for Infectious Disease"/>
            <person name="Wu L."/>
            <person name="Ma J."/>
        </authorList>
    </citation>
    <scope>NUCLEOTIDE SEQUENCE [LARGE SCALE GENOMIC DNA]</scope>
    <source>
        <strain evidence="2 3">JCM 16013</strain>
    </source>
</reference>
<feature type="region of interest" description="Disordered" evidence="1">
    <location>
        <begin position="94"/>
        <end position="131"/>
    </location>
</feature>
<gene>
    <name evidence="2" type="ORF">GCM10009838_01910</name>
</gene>
<sequence length="131" mass="13887">MQIAAVEQQRPRRRWAEGVGDRPGVDGTVGEGHGLPGGVPAEDRAAGVLGAAETAAGPPARRDVGSTAGPGDDEALGGEKRYRARDRHRAHAVLPHQIAAAGQPIADREPRYQGTQPTRERRGNAIVRHEE</sequence>
<feature type="compositionally biased region" description="Gly residues" evidence="1">
    <location>
        <begin position="27"/>
        <end position="37"/>
    </location>
</feature>
<feature type="compositionally biased region" description="Basic and acidic residues" evidence="1">
    <location>
        <begin position="14"/>
        <end position="24"/>
    </location>
</feature>
<comment type="caution">
    <text evidence="2">The sequence shown here is derived from an EMBL/GenBank/DDBJ whole genome shotgun (WGS) entry which is preliminary data.</text>
</comment>
<protein>
    <submittedName>
        <fullName evidence="2">Uncharacterized protein</fullName>
    </submittedName>
</protein>
<evidence type="ECO:0000256" key="1">
    <source>
        <dbReference type="SAM" id="MobiDB-lite"/>
    </source>
</evidence>
<accession>A0ABN2QDV4</accession>
<dbReference type="EMBL" id="BAAAQM010000001">
    <property type="protein sequence ID" value="GAA1950389.1"/>
    <property type="molecule type" value="Genomic_DNA"/>
</dbReference>
<dbReference type="Proteomes" id="UP001499854">
    <property type="component" value="Unassembled WGS sequence"/>
</dbReference>
<feature type="compositionally biased region" description="Basic and acidic residues" evidence="1">
    <location>
        <begin position="118"/>
        <end position="131"/>
    </location>
</feature>
<evidence type="ECO:0000313" key="3">
    <source>
        <dbReference type="Proteomes" id="UP001499854"/>
    </source>
</evidence>